<evidence type="ECO:0000313" key="1">
    <source>
        <dbReference type="EMBL" id="MET3682980.1"/>
    </source>
</evidence>
<dbReference type="Gene3D" id="3.40.50.11190">
    <property type="match status" value="1"/>
</dbReference>
<accession>A0ABV2KWA7</accession>
<gene>
    <name evidence="1" type="ORF">ABID56_001070</name>
</gene>
<keyword evidence="2" id="KW-1185">Reference proteome</keyword>
<name>A0ABV2KWA7_9BACI</name>
<proteinExistence type="predicted"/>
<dbReference type="Gene3D" id="3.40.50.2000">
    <property type="entry name" value="Glycogen Phosphorylase B"/>
    <property type="match status" value="1"/>
</dbReference>
<reference evidence="1 2" key="1">
    <citation type="submission" date="2024-06" db="EMBL/GenBank/DDBJ databases">
        <title>Genomic Encyclopedia of Type Strains, Phase IV (KMG-IV): sequencing the most valuable type-strain genomes for metagenomic binning, comparative biology and taxonomic classification.</title>
        <authorList>
            <person name="Goeker M."/>
        </authorList>
    </citation>
    <scope>NUCLEOTIDE SEQUENCE [LARGE SCALE GENOMIC DNA]</scope>
    <source>
        <strain evidence="1 2">DSM 23520</strain>
    </source>
</reference>
<sequence>MVIKILTEGGTGIGLGHVARCKALFDEAVAQGYDVQIIVNTSDESISMLDDVNVQYLDWRDPEFIEHHIENGHYLIVDSYLANQDIYEQLVNQSAHCLILDDFHRMPYPKHSTVVNISLNEPKIKDRSFSGRDYIILRAPFSEVITKDIQRHVKRVFITLGSAGEQATQSLIDNLTQYYPSIHLYVLISGNASLKISAEQQVQVLKNLDPREMMEQFIESDIVITAAGQTMFEVIKTGTPFIPVSTVDNQRQNVSSLMNNDLVEQVVLSKSLTFDQDILQQFQNLLRFDVRQAISLTLRNFIDGQGSKRVMQILMKNH</sequence>
<dbReference type="EMBL" id="JBEPMX010000004">
    <property type="protein sequence ID" value="MET3682980.1"/>
    <property type="molecule type" value="Genomic_DNA"/>
</dbReference>
<comment type="caution">
    <text evidence="1">The sequence shown here is derived from an EMBL/GenBank/DDBJ whole genome shotgun (WGS) entry which is preliminary data.</text>
</comment>
<dbReference type="Proteomes" id="UP001549167">
    <property type="component" value="Unassembled WGS sequence"/>
</dbReference>
<organism evidence="1 2">
    <name type="scientific">Alkalibacillus flavidus</name>
    <dbReference type="NCBI Taxonomy" id="546021"/>
    <lineage>
        <taxon>Bacteria</taxon>
        <taxon>Bacillati</taxon>
        <taxon>Bacillota</taxon>
        <taxon>Bacilli</taxon>
        <taxon>Bacillales</taxon>
        <taxon>Bacillaceae</taxon>
        <taxon>Alkalibacillus</taxon>
    </lineage>
</organism>
<protein>
    <submittedName>
        <fullName evidence="1">Spore coat polysaccharide biosynthesis predicted glycosyltransferase SpsG</fullName>
    </submittedName>
</protein>
<evidence type="ECO:0000313" key="2">
    <source>
        <dbReference type="Proteomes" id="UP001549167"/>
    </source>
</evidence>
<dbReference type="SUPFAM" id="SSF53756">
    <property type="entry name" value="UDP-Glycosyltransferase/glycogen phosphorylase"/>
    <property type="match status" value="1"/>
</dbReference>
<dbReference type="RefSeq" id="WP_354219577.1">
    <property type="nucleotide sequence ID" value="NZ_JBEPMX010000004.1"/>
</dbReference>